<keyword evidence="8" id="KW-1185">Reference proteome</keyword>
<evidence type="ECO:0000256" key="6">
    <source>
        <dbReference type="SAM" id="Phobius"/>
    </source>
</evidence>
<evidence type="ECO:0000256" key="4">
    <source>
        <dbReference type="ARBA" id="ARBA00022989"/>
    </source>
</evidence>
<reference evidence="7 8" key="1">
    <citation type="submission" date="2023-11" db="EMBL/GenBank/DDBJ databases">
        <title>Arctic aerobic anoxygenic photoheterotroph Sediminicoccus rosea KRV36 adapts its photosynthesis to long days of polar summer.</title>
        <authorList>
            <person name="Tomasch J."/>
            <person name="Kopejtka K."/>
            <person name="Bily T."/>
            <person name="Gardiner A.T."/>
            <person name="Gardian Z."/>
            <person name="Shivaramu S."/>
            <person name="Koblizek M."/>
            <person name="Engelhardt F."/>
            <person name="Kaftan D."/>
        </authorList>
    </citation>
    <scope>NUCLEOTIDE SEQUENCE [LARGE SCALE GENOMIC DNA]</scope>
    <source>
        <strain evidence="7 8">R-30</strain>
    </source>
</reference>
<feature type="transmembrane region" description="Helical" evidence="6">
    <location>
        <begin position="213"/>
        <end position="241"/>
    </location>
</feature>
<dbReference type="RefSeq" id="WP_318650515.1">
    <property type="nucleotide sequence ID" value="NZ_CP137852.1"/>
</dbReference>
<evidence type="ECO:0000256" key="5">
    <source>
        <dbReference type="ARBA" id="ARBA00023136"/>
    </source>
</evidence>
<feature type="transmembrane region" description="Helical" evidence="6">
    <location>
        <begin position="133"/>
        <end position="151"/>
    </location>
</feature>
<protein>
    <submittedName>
        <fullName evidence="7">AI-2E family transporter</fullName>
    </submittedName>
</protein>
<evidence type="ECO:0000313" key="8">
    <source>
        <dbReference type="Proteomes" id="UP001305521"/>
    </source>
</evidence>
<evidence type="ECO:0000256" key="1">
    <source>
        <dbReference type="ARBA" id="ARBA00004141"/>
    </source>
</evidence>
<name>A0ABZ0PMJ5_9PROT</name>
<proteinExistence type="inferred from homology"/>
<evidence type="ECO:0000256" key="2">
    <source>
        <dbReference type="ARBA" id="ARBA00009773"/>
    </source>
</evidence>
<dbReference type="EMBL" id="CP137852">
    <property type="protein sequence ID" value="WPB86543.1"/>
    <property type="molecule type" value="Genomic_DNA"/>
</dbReference>
<keyword evidence="5 6" id="KW-0472">Membrane</keyword>
<evidence type="ECO:0000256" key="3">
    <source>
        <dbReference type="ARBA" id="ARBA00022692"/>
    </source>
</evidence>
<accession>A0ABZ0PMJ5</accession>
<feature type="transmembrane region" description="Helical" evidence="6">
    <location>
        <begin position="279"/>
        <end position="312"/>
    </location>
</feature>
<feature type="transmembrane region" description="Helical" evidence="6">
    <location>
        <begin position="23"/>
        <end position="38"/>
    </location>
</feature>
<dbReference type="Proteomes" id="UP001305521">
    <property type="component" value="Chromosome"/>
</dbReference>
<keyword evidence="3 6" id="KW-0812">Transmembrane</keyword>
<comment type="subcellular location">
    <subcellularLocation>
        <location evidence="1">Membrane</location>
        <topology evidence="1">Multi-pass membrane protein</topology>
    </subcellularLocation>
</comment>
<organism evidence="7 8">
    <name type="scientific">Sediminicoccus rosea</name>
    <dbReference type="NCBI Taxonomy" id="1225128"/>
    <lineage>
        <taxon>Bacteria</taxon>
        <taxon>Pseudomonadati</taxon>
        <taxon>Pseudomonadota</taxon>
        <taxon>Alphaproteobacteria</taxon>
        <taxon>Acetobacterales</taxon>
        <taxon>Roseomonadaceae</taxon>
        <taxon>Sediminicoccus</taxon>
    </lineage>
</organism>
<feature type="transmembrane region" description="Helical" evidence="6">
    <location>
        <begin position="50"/>
        <end position="74"/>
    </location>
</feature>
<evidence type="ECO:0000313" key="7">
    <source>
        <dbReference type="EMBL" id="WPB86543.1"/>
    </source>
</evidence>
<feature type="transmembrane region" description="Helical" evidence="6">
    <location>
        <begin position="189"/>
        <end position="207"/>
    </location>
</feature>
<gene>
    <name evidence="7" type="ORF">R9Z33_06610</name>
</gene>
<dbReference type="PANTHER" id="PTHR21716">
    <property type="entry name" value="TRANSMEMBRANE PROTEIN"/>
    <property type="match status" value="1"/>
</dbReference>
<dbReference type="Pfam" id="PF01594">
    <property type="entry name" value="AI-2E_transport"/>
    <property type="match status" value="1"/>
</dbReference>
<keyword evidence="4 6" id="KW-1133">Transmembrane helix</keyword>
<feature type="transmembrane region" description="Helical" evidence="6">
    <location>
        <begin position="248"/>
        <end position="267"/>
    </location>
</feature>
<comment type="similarity">
    <text evidence="2">Belongs to the autoinducer-2 exporter (AI-2E) (TC 2.A.86) family.</text>
</comment>
<sequence length="334" mass="35833">MLLGLCAAILVAGAMVLAQSLVVPILFAIFAIALVWPLQRRLAGLLTGPLAMLVTMAVALVTLVGMALLIAWAFGGVAQWVVTNSAQLQMLYTQKLAFLAAQGIEVASVFAENFNTRWLVRIAQEVTGRLQGIVSFTIVTVVFLVLGLLEVEVVQRQMARMPGETPAALLRAAAVTAQKFRVYMLVRSIMSLVTGLCVWGFASFMGLDLAAEWGVIAFVLNYIPFIGPLVATLFPTIFAILQFASWEVALVVFVSLNLIQTISGSYIEPLLAGKTLAVSSFMVLLAVFLGSFLWGIAGAFIGVPVLIATLTICQQFPRSRWVADLLSGRDPGPA</sequence>
<dbReference type="InterPro" id="IPR002549">
    <property type="entry name" value="AI-2E-like"/>
</dbReference>
<dbReference type="PANTHER" id="PTHR21716:SF64">
    <property type="entry name" value="AI-2 TRANSPORT PROTEIN TQSA"/>
    <property type="match status" value="1"/>
</dbReference>